<evidence type="ECO:0000256" key="1">
    <source>
        <dbReference type="SAM" id="MobiDB-lite"/>
    </source>
</evidence>
<dbReference type="Proteomes" id="UP000320766">
    <property type="component" value="Unassembled WGS sequence"/>
</dbReference>
<feature type="compositionally biased region" description="Polar residues" evidence="1">
    <location>
        <begin position="41"/>
        <end position="55"/>
    </location>
</feature>
<gene>
    <name evidence="2" type="ORF">EF807_05860</name>
</gene>
<protein>
    <submittedName>
        <fullName evidence="2">Uncharacterized protein</fullName>
    </submittedName>
</protein>
<evidence type="ECO:0000313" key="3">
    <source>
        <dbReference type="Proteomes" id="UP000320766"/>
    </source>
</evidence>
<comment type="caution">
    <text evidence="2">The sequence shown here is derived from an EMBL/GenBank/DDBJ whole genome shotgun (WGS) entry which is preliminary data.</text>
</comment>
<name>A0A520KVW7_9EURY</name>
<reference evidence="2 3" key="1">
    <citation type="journal article" date="2019" name="Nat. Microbiol.">
        <title>Wide diversity of methane and short-chain alkane metabolisms in uncultured archaea.</title>
        <authorList>
            <person name="Borrel G."/>
            <person name="Adam P.S."/>
            <person name="McKay L.J."/>
            <person name="Chen L.X."/>
            <person name="Sierra-Garcia I.N."/>
            <person name="Sieber C.M."/>
            <person name="Letourneur Q."/>
            <person name="Ghozlane A."/>
            <person name="Andersen G.L."/>
            <person name="Li W.J."/>
            <person name="Hallam S.J."/>
            <person name="Muyzer G."/>
            <person name="de Oliveira V.M."/>
            <person name="Inskeep W.P."/>
            <person name="Banfield J.F."/>
            <person name="Gribaldo S."/>
        </authorList>
    </citation>
    <scope>NUCLEOTIDE SEQUENCE [LARGE SCALE GENOMIC DNA]</scope>
    <source>
        <strain evidence="2">NM1b</strain>
    </source>
</reference>
<dbReference type="EMBL" id="RXIL01000106">
    <property type="protein sequence ID" value="RZN68480.1"/>
    <property type="molecule type" value="Genomic_DNA"/>
</dbReference>
<feature type="region of interest" description="Disordered" evidence="1">
    <location>
        <begin position="41"/>
        <end position="61"/>
    </location>
</feature>
<accession>A0A520KVW7</accession>
<sequence length="61" mass="7346">MERLERLLDKYDDVSPLLQGYIRKKILPDFERLTHFMRNLSISRTTNPVESQTDPDQIKKR</sequence>
<dbReference type="AlphaFoldDB" id="A0A520KVW7"/>
<proteinExistence type="predicted"/>
<evidence type="ECO:0000313" key="2">
    <source>
        <dbReference type="EMBL" id="RZN68480.1"/>
    </source>
</evidence>
<organism evidence="2 3">
    <name type="scientific">Candidatus Methanolliviera hydrocarbonicum</name>
    <dbReference type="NCBI Taxonomy" id="2491085"/>
    <lineage>
        <taxon>Archaea</taxon>
        <taxon>Methanobacteriati</taxon>
        <taxon>Methanobacteriota</taxon>
        <taxon>Candidatus Methanoliparia</taxon>
        <taxon>Candidatus Methanoliparales</taxon>
        <taxon>Candidatus Methanollivieraceae</taxon>
        <taxon>Candidatus Methanolliviera</taxon>
    </lineage>
</organism>